<gene>
    <name evidence="1" type="ORF">PPRIM_AZ9-3.1.T1500097</name>
</gene>
<dbReference type="Proteomes" id="UP000688137">
    <property type="component" value="Unassembled WGS sequence"/>
</dbReference>
<dbReference type="EMBL" id="CAJJDM010000155">
    <property type="protein sequence ID" value="CAD8112224.1"/>
    <property type="molecule type" value="Genomic_DNA"/>
</dbReference>
<organism evidence="1 2">
    <name type="scientific">Paramecium primaurelia</name>
    <dbReference type="NCBI Taxonomy" id="5886"/>
    <lineage>
        <taxon>Eukaryota</taxon>
        <taxon>Sar</taxon>
        <taxon>Alveolata</taxon>
        <taxon>Ciliophora</taxon>
        <taxon>Intramacronucleata</taxon>
        <taxon>Oligohymenophorea</taxon>
        <taxon>Peniculida</taxon>
        <taxon>Parameciidae</taxon>
        <taxon>Paramecium</taxon>
    </lineage>
</organism>
<accession>A0A8S1QBA9</accession>
<proteinExistence type="predicted"/>
<name>A0A8S1QBA9_PARPR</name>
<dbReference type="AlphaFoldDB" id="A0A8S1QBA9"/>
<comment type="caution">
    <text evidence="1">The sequence shown here is derived from an EMBL/GenBank/DDBJ whole genome shotgun (WGS) entry which is preliminary data.</text>
</comment>
<evidence type="ECO:0000313" key="2">
    <source>
        <dbReference type="Proteomes" id="UP000688137"/>
    </source>
</evidence>
<evidence type="ECO:0000313" key="1">
    <source>
        <dbReference type="EMBL" id="CAD8112224.1"/>
    </source>
</evidence>
<sequence length="175" mass="21192">MERKILQRCLSFNVQLKIQFEFKADKYYILIEVYGQQYYFKRLLKHQEEIMFNQNELELESVLENLHKMGQVLTYDLCIVPVKFEQFAEQVYYGREGSYNAYYGHIGDGDINYNIVLENVEEMHMEYIKSRREDHYTYKEFEWMYMCGEYGSRLIEMILHASLKGTMKLLSICRS</sequence>
<keyword evidence="2" id="KW-1185">Reference proteome</keyword>
<reference evidence="1" key="1">
    <citation type="submission" date="2021-01" db="EMBL/GenBank/DDBJ databases">
        <authorList>
            <consortium name="Genoscope - CEA"/>
            <person name="William W."/>
        </authorList>
    </citation>
    <scope>NUCLEOTIDE SEQUENCE</scope>
</reference>
<protein>
    <submittedName>
        <fullName evidence="1">Uncharacterized protein</fullName>
    </submittedName>
</protein>